<dbReference type="AlphaFoldDB" id="A0A844YGJ1"/>
<dbReference type="RefSeq" id="WP_160672533.1">
    <property type="nucleotide sequence ID" value="NZ_WTYN01000001.1"/>
</dbReference>
<sequence length="199" mass="22422">MHPNPVFRIDDRAKLRKFVERIGFGKIFAMTPDGPRVAHTPLVWAGEERLQFHLSDRNALCNQIAGTAALAVVDGPHGYVSPRWYAVRDTVPTWDYATLELEGEVRTLADDELEAFLHRLIEREETRLGDDRWHAAEASEKLWESQFRAITGFELAITDWRETFKLSQKKSAEERGVIARGHEGAGNTALAAAMRDGPA</sequence>
<evidence type="ECO:0000313" key="1">
    <source>
        <dbReference type="EMBL" id="MXO62459.1"/>
    </source>
</evidence>
<name>A0A844YGJ1_9SPHN</name>
<dbReference type="PANTHER" id="PTHR35802">
    <property type="entry name" value="PROTEASE SYNTHASE AND SPORULATION PROTEIN PAI 2"/>
    <property type="match status" value="1"/>
</dbReference>
<dbReference type="PANTHER" id="PTHR35802:SF1">
    <property type="entry name" value="PROTEASE SYNTHASE AND SPORULATION PROTEIN PAI 2"/>
    <property type="match status" value="1"/>
</dbReference>
<comment type="caution">
    <text evidence="1">The sequence shown here is derived from an EMBL/GenBank/DDBJ whole genome shotgun (WGS) entry which is preliminary data.</text>
</comment>
<dbReference type="EMBL" id="WTYN01000001">
    <property type="protein sequence ID" value="MXO62459.1"/>
    <property type="molecule type" value="Genomic_DNA"/>
</dbReference>
<reference evidence="1 2" key="1">
    <citation type="submission" date="2019-12" db="EMBL/GenBank/DDBJ databases">
        <title>Genomic-based taxomic classification of the family Erythrobacteraceae.</title>
        <authorList>
            <person name="Xu L."/>
        </authorList>
    </citation>
    <scope>NUCLEOTIDE SEQUENCE [LARGE SCALE GENOMIC DNA]</scope>
    <source>
        <strain evidence="1 2">MCCC 1A09965</strain>
    </source>
</reference>
<proteinExistence type="predicted"/>
<dbReference type="Gene3D" id="2.30.110.10">
    <property type="entry name" value="Electron Transport, Fmn-binding Protein, Chain A"/>
    <property type="match status" value="1"/>
</dbReference>
<dbReference type="SUPFAM" id="SSF50475">
    <property type="entry name" value="FMN-binding split barrel"/>
    <property type="match status" value="1"/>
</dbReference>
<organism evidence="1 2">
    <name type="scientific">Qipengyuania oceanensis</name>
    <dbReference type="NCBI Taxonomy" id="1463597"/>
    <lineage>
        <taxon>Bacteria</taxon>
        <taxon>Pseudomonadati</taxon>
        <taxon>Pseudomonadota</taxon>
        <taxon>Alphaproteobacteria</taxon>
        <taxon>Sphingomonadales</taxon>
        <taxon>Erythrobacteraceae</taxon>
        <taxon>Qipengyuania</taxon>
    </lineage>
</organism>
<dbReference type="Proteomes" id="UP000445582">
    <property type="component" value="Unassembled WGS sequence"/>
</dbReference>
<evidence type="ECO:0000313" key="2">
    <source>
        <dbReference type="Proteomes" id="UP000445582"/>
    </source>
</evidence>
<accession>A0A844YGJ1</accession>
<keyword evidence="2" id="KW-1185">Reference proteome</keyword>
<dbReference type="InterPro" id="IPR007396">
    <property type="entry name" value="TR_PAI2-type"/>
</dbReference>
<protein>
    <submittedName>
        <fullName evidence="1">FMN-binding negative transcriptional regulator</fullName>
    </submittedName>
</protein>
<dbReference type="PIRSF" id="PIRSF010372">
    <property type="entry name" value="PaiB"/>
    <property type="match status" value="1"/>
</dbReference>
<gene>
    <name evidence="1" type="ORF">GRI48_05475</name>
</gene>
<dbReference type="InterPro" id="IPR012349">
    <property type="entry name" value="Split_barrel_FMN-bd"/>
</dbReference>
<dbReference type="OrthoDB" id="9794948at2"/>
<dbReference type="Pfam" id="PF04299">
    <property type="entry name" value="FMN_bind_2"/>
    <property type="match status" value="1"/>
</dbReference>